<dbReference type="InterPro" id="IPR036388">
    <property type="entry name" value="WH-like_DNA-bd_sf"/>
</dbReference>
<accession>A0ABS7CSN0</accession>
<dbReference type="EMBL" id="JAHYXK010000004">
    <property type="protein sequence ID" value="MBW7466838.1"/>
    <property type="molecule type" value="Genomic_DNA"/>
</dbReference>
<dbReference type="InterPro" id="IPR000792">
    <property type="entry name" value="Tscrpt_reg_LuxR_C"/>
</dbReference>
<proteinExistence type="predicted"/>
<dbReference type="PANTHER" id="PTHR44688">
    <property type="entry name" value="DNA-BINDING TRANSCRIPTIONAL ACTIVATOR DEVR_DOSR"/>
    <property type="match status" value="1"/>
</dbReference>
<comment type="caution">
    <text evidence="5">The sequence shown here is derived from an EMBL/GenBank/DDBJ whole genome shotgun (WGS) entry which is preliminary data.</text>
</comment>
<dbReference type="Proteomes" id="UP000813018">
    <property type="component" value="Unassembled WGS sequence"/>
</dbReference>
<dbReference type="SMART" id="SM00421">
    <property type="entry name" value="HTH_LUXR"/>
    <property type="match status" value="1"/>
</dbReference>
<protein>
    <submittedName>
        <fullName evidence="5">LuxR C-terminal-related transcriptional regulator</fullName>
    </submittedName>
</protein>
<name>A0ABS7CSN0_9BACT</name>
<sequence length="89" mass="10289">MEHQYLTYAVAERADSLDSNTRPLLTKRETEILKLITEEYSSIEIADMLCISLKTVDTHRKTIIRKIGARNVVGLVRYALQLRIANWNI</sequence>
<keyword evidence="6" id="KW-1185">Reference proteome</keyword>
<dbReference type="CDD" id="cd06170">
    <property type="entry name" value="LuxR_C_like"/>
    <property type="match status" value="1"/>
</dbReference>
<evidence type="ECO:0000259" key="4">
    <source>
        <dbReference type="PROSITE" id="PS50043"/>
    </source>
</evidence>
<keyword evidence="1" id="KW-0805">Transcription regulation</keyword>
<dbReference type="RefSeq" id="WP_219876714.1">
    <property type="nucleotide sequence ID" value="NZ_JAHYXK010000004.1"/>
</dbReference>
<evidence type="ECO:0000313" key="5">
    <source>
        <dbReference type="EMBL" id="MBW7466838.1"/>
    </source>
</evidence>
<keyword evidence="3" id="KW-0804">Transcription</keyword>
<evidence type="ECO:0000313" key="6">
    <source>
        <dbReference type="Proteomes" id="UP000813018"/>
    </source>
</evidence>
<evidence type="ECO:0000256" key="3">
    <source>
        <dbReference type="ARBA" id="ARBA00023163"/>
    </source>
</evidence>
<evidence type="ECO:0000256" key="2">
    <source>
        <dbReference type="ARBA" id="ARBA00023125"/>
    </source>
</evidence>
<dbReference type="Pfam" id="PF00196">
    <property type="entry name" value="GerE"/>
    <property type="match status" value="1"/>
</dbReference>
<organism evidence="5 6">
    <name type="scientific">Pontibacter aydingkolensis</name>
    <dbReference type="NCBI Taxonomy" id="1911536"/>
    <lineage>
        <taxon>Bacteria</taxon>
        <taxon>Pseudomonadati</taxon>
        <taxon>Bacteroidota</taxon>
        <taxon>Cytophagia</taxon>
        <taxon>Cytophagales</taxon>
        <taxon>Hymenobacteraceae</taxon>
        <taxon>Pontibacter</taxon>
    </lineage>
</organism>
<dbReference type="PROSITE" id="PS50043">
    <property type="entry name" value="HTH_LUXR_2"/>
    <property type="match status" value="1"/>
</dbReference>
<dbReference type="PANTHER" id="PTHR44688:SF16">
    <property type="entry name" value="DNA-BINDING TRANSCRIPTIONAL ACTIVATOR DEVR_DOSR"/>
    <property type="match status" value="1"/>
</dbReference>
<dbReference type="InterPro" id="IPR016032">
    <property type="entry name" value="Sig_transdc_resp-reg_C-effctor"/>
</dbReference>
<keyword evidence="2" id="KW-0238">DNA-binding</keyword>
<gene>
    <name evidence="5" type="ORF">K0O23_07145</name>
</gene>
<dbReference type="PRINTS" id="PR00038">
    <property type="entry name" value="HTHLUXR"/>
</dbReference>
<dbReference type="Gene3D" id="1.10.10.10">
    <property type="entry name" value="Winged helix-like DNA-binding domain superfamily/Winged helix DNA-binding domain"/>
    <property type="match status" value="1"/>
</dbReference>
<reference evidence="5 6" key="1">
    <citation type="journal article" date="2016" name="Int. J. Syst. Evol. Microbiol.">
        <title>Pontibacter aydingkolensis sp. nov., isolated from soil of a salt lake.</title>
        <authorList>
            <person name="Osman G."/>
            <person name="Zhang T."/>
            <person name="Lou K."/>
            <person name="Gao Y."/>
            <person name="Chang W."/>
            <person name="Lin Q."/>
            <person name="Yang H.M."/>
            <person name="Huo X.D."/>
            <person name="Wang N."/>
        </authorList>
    </citation>
    <scope>NUCLEOTIDE SEQUENCE [LARGE SCALE GENOMIC DNA]</scope>
    <source>
        <strain evidence="5 6">KACC 19255</strain>
    </source>
</reference>
<feature type="domain" description="HTH luxR-type" evidence="4">
    <location>
        <begin position="18"/>
        <end position="83"/>
    </location>
</feature>
<evidence type="ECO:0000256" key="1">
    <source>
        <dbReference type="ARBA" id="ARBA00023015"/>
    </source>
</evidence>
<dbReference type="SUPFAM" id="SSF46894">
    <property type="entry name" value="C-terminal effector domain of the bipartite response regulators"/>
    <property type="match status" value="1"/>
</dbReference>